<dbReference type="Proteomes" id="UP001066276">
    <property type="component" value="Chromosome 8"/>
</dbReference>
<protein>
    <submittedName>
        <fullName evidence="1">Uncharacterized protein</fullName>
    </submittedName>
</protein>
<keyword evidence="2" id="KW-1185">Reference proteome</keyword>
<evidence type="ECO:0000313" key="1">
    <source>
        <dbReference type="EMBL" id="KAJ1120615.1"/>
    </source>
</evidence>
<dbReference type="AlphaFoldDB" id="A0AAV7NX15"/>
<organism evidence="1 2">
    <name type="scientific">Pleurodeles waltl</name>
    <name type="common">Iberian ribbed newt</name>
    <dbReference type="NCBI Taxonomy" id="8319"/>
    <lineage>
        <taxon>Eukaryota</taxon>
        <taxon>Metazoa</taxon>
        <taxon>Chordata</taxon>
        <taxon>Craniata</taxon>
        <taxon>Vertebrata</taxon>
        <taxon>Euteleostomi</taxon>
        <taxon>Amphibia</taxon>
        <taxon>Batrachia</taxon>
        <taxon>Caudata</taxon>
        <taxon>Salamandroidea</taxon>
        <taxon>Salamandridae</taxon>
        <taxon>Pleurodelinae</taxon>
        <taxon>Pleurodeles</taxon>
    </lineage>
</organism>
<accession>A0AAV7NX15</accession>
<sequence>MCRASSAPAVGSHPALPMHLTCDVQHIFCSSGRLSPSSGNAPRVMCSTSSAPAVGSCTALPMQLLCDVPHICSRAEALAQLRQCTSCDVQLIARLLHSSADAPRVMCSTSSAPAVDSHPAPLMHLMCDVQHIFCFSARL</sequence>
<gene>
    <name evidence="1" type="ORF">NDU88_008777</name>
</gene>
<dbReference type="EMBL" id="JANPWB010000012">
    <property type="protein sequence ID" value="KAJ1120615.1"/>
    <property type="molecule type" value="Genomic_DNA"/>
</dbReference>
<proteinExistence type="predicted"/>
<reference evidence="1" key="1">
    <citation type="journal article" date="2022" name="bioRxiv">
        <title>Sequencing and chromosome-scale assembly of the giantPleurodeles waltlgenome.</title>
        <authorList>
            <person name="Brown T."/>
            <person name="Elewa A."/>
            <person name="Iarovenko S."/>
            <person name="Subramanian E."/>
            <person name="Araus A.J."/>
            <person name="Petzold A."/>
            <person name="Susuki M."/>
            <person name="Suzuki K.-i.T."/>
            <person name="Hayashi T."/>
            <person name="Toyoda A."/>
            <person name="Oliveira C."/>
            <person name="Osipova E."/>
            <person name="Leigh N.D."/>
            <person name="Simon A."/>
            <person name="Yun M.H."/>
        </authorList>
    </citation>
    <scope>NUCLEOTIDE SEQUENCE</scope>
    <source>
        <strain evidence="1">20211129_DDA</strain>
        <tissue evidence="1">Liver</tissue>
    </source>
</reference>
<name>A0AAV7NX15_PLEWA</name>
<evidence type="ECO:0000313" key="2">
    <source>
        <dbReference type="Proteomes" id="UP001066276"/>
    </source>
</evidence>
<comment type="caution">
    <text evidence="1">The sequence shown here is derived from an EMBL/GenBank/DDBJ whole genome shotgun (WGS) entry which is preliminary data.</text>
</comment>